<name>A0A9P1NJP2_9VIBR</name>
<feature type="domain" description="UmuC" evidence="16">
    <location>
        <begin position="4"/>
        <end position="185"/>
    </location>
</feature>
<dbReference type="SUPFAM" id="SSF56672">
    <property type="entry name" value="DNA/RNA polymerases"/>
    <property type="match status" value="1"/>
</dbReference>
<evidence type="ECO:0000256" key="7">
    <source>
        <dbReference type="ARBA" id="ARBA00022705"/>
    </source>
</evidence>
<dbReference type="CDD" id="cd03586">
    <property type="entry name" value="PolY_Pol_IV_kappa"/>
    <property type="match status" value="1"/>
</dbReference>
<dbReference type="GO" id="GO:0009432">
    <property type="term" value="P:SOS response"/>
    <property type="evidence" value="ECO:0007669"/>
    <property type="project" value="TreeGrafter"/>
</dbReference>
<proteinExistence type="inferred from homology"/>
<dbReference type="Gene3D" id="1.10.150.20">
    <property type="entry name" value="5' to 3' exonuclease, C-terminal subdomain"/>
    <property type="match status" value="1"/>
</dbReference>
<evidence type="ECO:0000256" key="11">
    <source>
        <dbReference type="ARBA" id="ARBA00022932"/>
    </source>
</evidence>
<dbReference type="GO" id="GO:0042276">
    <property type="term" value="P:error-prone translesion synthesis"/>
    <property type="evidence" value="ECO:0007669"/>
    <property type="project" value="TreeGrafter"/>
</dbReference>
<dbReference type="GO" id="GO:0005829">
    <property type="term" value="C:cytosol"/>
    <property type="evidence" value="ECO:0007669"/>
    <property type="project" value="TreeGrafter"/>
</dbReference>
<dbReference type="GO" id="GO:0006281">
    <property type="term" value="P:DNA repair"/>
    <property type="evidence" value="ECO:0007669"/>
    <property type="project" value="UniProtKB-UniRule"/>
</dbReference>
<keyword evidence="13 15" id="KW-0234">DNA repair</keyword>
<comment type="cofactor">
    <cofactor evidence="15">
        <name>Mg(2+)</name>
        <dbReference type="ChEBI" id="CHEBI:18420"/>
    </cofactor>
    <text evidence="15">Binds 2 magnesium ions per subunit.</text>
</comment>
<evidence type="ECO:0000256" key="3">
    <source>
        <dbReference type="ARBA" id="ARBA00022457"/>
    </source>
</evidence>
<evidence type="ECO:0000256" key="1">
    <source>
        <dbReference type="ARBA" id="ARBA00004496"/>
    </source>
</evidence>
<dbReference type="AlphaFoldDB" id="A0A9P1NJP2"/>
<keyword evidence="12 15" id="KW-0238">DNA-binding</keyword>
<dbReference type="SUPFAM" id="SSF100879">
    <property type="entry name" value="Lesion bypass DNA polymerase (Y-family), little finger domain"/>
    <property type="match status" value="1"/>
</dbReference>
<comment type="function">
    <text evidence="15">Poorly processive, error-prone DNA polymerase involved in untargeted mutagenesis. Copies undamaged DNA at stalled replication forks, which arise in vivo from mismatched or misaligned primer ends. These misaligned primers can be extended by PolIV. Exhibits no 3'-5' exonuclease (proofreading) activity. May be involved in translesional synthesis, in conjunction with the beta clamp from PolIII.</text>
</comment>
<dbReference type="RefSeq" id="WP_013610234.1">
    <property type="nucleotide sequence ID" value="NC_015156.1"/>
</dbReference>
<dbReference type="Pfam" id="PF21999">
    <property type="entry name" value="IMS_HHH_1"/>
    <property type="match status" value="1"/>
</dbReference>
<dbReference type="PANTHER" id="PTHR11076">
    <property type="entry name" value="DNA REPAIR POLYMERASE UMUC / TRANSFERASE FAMILY MEMBER"/>
    <property type="match status" value="1"/>
</dbReference>
<geneLocation type="plasmid" evidence="17">
    <name>VIBNI_pA</name>
</geneLocation>
<keyword evidence="7 15" id="KW-0235">DNA replication</keyword>
<feature type="binding site" evidence="15">
    <location>
        <position position="103"/>
    </location>
    <ligand>
        <name>Mg(2+)</name>
        <dbReference type="ChEBI" id="CHEBI:18420"/>
    </ligand>
</feature>
<evidence type="ECO:0000256" key="10">
    <source>
        <dbReference type="ARBA" id="ARBA00022842"/>
    </source>
</evidence>
<evidence type="ECO:0000256" key="5">
    <source>
        <dbReference type="ARBA" id="ARBA00022679"/>
    </source>
</evidence>
<evidence type="ECO:0000256" key="8">
    <source>
        <dbReference type="ARBA" id="ARBA00022723"/>
    </source>
</evidence>
<dbReference type="GO" id="GO:0000287">
    <property type="term" value="F:magnesium ion binding"/>
    <property type="evidence" value="ECO:0007669"/>
    <property type="project" value="UniProtKB-UniRule"/>
</dbReference>
<dbReference type="InterPro" id="IPR017961">
    <property type="entry name" value="DNA_pol_Y-fam_little_finger"/>
</dbReference>
<evidence type="ECO:0000259" key="16">
    <source>
        <dbReference type="PROSITE" id="PS50173"/>
    </source>
</evidence>
<dbReference type="NCBIfam" id="NF002677">
    <property type="entry name" value="PRK02406.1"/>
    <property type="match status" value="1"/>
</dbReference>
<dbReference type="InterPro" id="IPR043502">
    <property type="entry name" value="DNA/RNA_pol_sf"/>
</dbReference>
<keyword evidence="6 15" id="KW-0548">Nucleotidyltransferase</keyword>
<dbReference type="PROSITE" id="PS50173">
    <property type="entry name" value="UMUC"/>
    <property type="match status" value="1"/>
</dbReference>
<keyword evidence="9 15" id="KW-0227">DNA damage</keyword>
<evidence type="ECO:0000256" key="2">
    <source>
        <dbReference type="ARBA" id="ARBA00010945"/>
    </source>
</evidence>
<dbReference type="InterPro" id="IPR036775">
    <property type="entry name" value="DNA_pol_Y-fam_lit_finger_sf"/>
</dbReference>
<evidence type="ECO:0000256" key="4">
    <source>
        <dbReference type="ARBA" id="ARBA00022490"/>
    </source>
</evidence>
<evidence type="ECO:0000256" key="15">
    <source>
        <dbReference type="HAMAP-Rule" id="MF_01113"/>
    </source>
</evidence>
<accession>A0A9P1NJP2</accession>
<evidence type="ECO:0000256" key="6">
    <source>
        <dbReference type="ARBA" id="ARBA00022695"/>
    </source>
</evidence>
<keyword evidence="8 15" id="KW-0479">Metal-binding</keyword>
<comment type="subunit">
    <text evidence="15">Monomer.</text>
</comment>
<dbReference type="PANTHER" id="PTHR11076:SF33">
    <property type="entry name" value="DNA POLYMERASE KAPPA"/>
    <property type="match status" value="1"/>
</dbReference>
<keyword evidence="3 15" id="KW-0515">Mutator protein</keyword>
<dbReference type="InterPro" id="IPR001126">
    <property type="entry name" value="UmuC"/>
</dbReference>
<dbReference type="Pfam" id="PF00817">
    <property type="entry name" value="IMS"/>
    <property type="match status" value="1"/>
</dbReference>
<keyword evidence="11 15" id="KW-0239">DNA-directed DNA polymerase</keyword>
<feature type="active site" evidence="15">
    <location>
        <position position="104"/>
    </location>
</feature>
<dbReference type="Gene3D" id="3.30.1490.100">
    <property type="entry name" value="DNA polymerase, Y-family, little finger domain"/>
    <property type="match status" value="1"/>
</dbReference>
<comment type="catalytic activity">
    <reaction evidence="14 15">
        <text>DNA(n) + a 2'-deoxyribonucleoside 5'-triphosphate = DNA(n+1) + diphosphate</text>
        <dbReference type="Rhea" id="RHEA:22508"/>
        <dbReference type="Rhea" id="RHEA-COMP:17339"/>
        <dbReference type="Rhea" id="RHEA-COMP:17340"/>
        <dbReference type="ChEBI" id="CHEBI:33019"/>
        <dbReference type="ChEBI" id="CHEBI:61560"/>
        <dbReference type="ChEBI" id="CHEBI:173112"/>
        <dbReference type="EC" id="2.7.7.7"/>
    </reaction>
</comment>
<dbReference type="Gene3D" id="3.40.1170.60">
    <property type="match status" value="1"/>
</dbReference>
<dbReference type="InterPro" id="IPR043128">
    <property type="entry name" value="Rev_trsase/Diguanyl_cyclase"/>
</dbReference>
<comment type="subcellular location">
    <subcellularLocation>
        <location evidence="1 15">Cytoplasm</location>
    </subcellularLocation>
</comment>
<keyword evidence="17" id="KW-0614">Plasmid</keyword>
<protein>
    <recommendedName>
        <fullName evidence="15">DNA polymerase IV</fullName>
        <shortName evidence="15">Pol IV</shortName>
        <ecNumber evidence="15">2.7.7.7</ecNumber>
    </recommendedName>
</protein>
<sequence length="364" mass="40989">MRKIIHIDMDYFYAQVEERDDPSLKVHPVAIGGPTKKQGVLCTANYKAREYGVRGGQSTYEAFKRCPQMLLIYPQFEKYKAISEQFLSVYQDYTDLIQKVGLDEVYLDVSESKACSGSAIKIAEEIKSRIFEGTGLTCSAGISVNKMLAKIASDWRKPNGIFAVLPSERESFMHTLPLKRIPGVGIVTLDKLKQAGFETAGDVVRSDISRLNLLMGEKKSIKLFQHCQGVCRDEVITHRPRKTVSYEKTYFSGLPYHALPKEVENVVQGLSLKLLELENFHFDDRSIVGLTLKVRNTDFRTFTRSVPLSPIESESLKRSKVISSQQTESLLAALSEFSSITIIRLLGVGVRFSDDKSQQIEMLI</sequence>
<feature type="site" description="Substrate discrimination" evidence="15">
    <location>
        <position position="13"/>
    </location>
</feature>
<keyword evidence="4 15" id="KW-0963">Cytoplasm</keyword>
<evidence type="ECO:0000256" key="9">
    <source>
        <dbReference type="ARBA" id="ARBA00022763"/>
    </source>
</evidence>
<dbReference type="InterPro" id="IPR053848">
    <property type="entry name" value="IMS_HHH_1"/>
</dbReference>
<dbReference type="InterPro" id="IPR050116">
    <property type="entry name" value="DNA_polymerase-Y"/>
</dbReference>
<organism evidence="17">
    <name type="scientific">Vibrio nigripulchritudo</name>
    <dbReference type="NCBI Taxonomy" id="28173"/>
    <lineage>
        <taxon>Bacteria</taxon>
        <taxon>Pseudomonadati</taxon>
        <taxon>Pseudomonadota</taxon>
        <taxon>Gammaproteobacteria</taxon>
        <taxon>Vibrionales</taxon>
        <taxon>Vibrionaceae</taxon>
        <taxon>Vibrio</taxon>
    </lineage>
</organism>
<feature type="binding site" evidence="15">
    <location>
        <position position="8"/>
    </location>
    <ligand>
        <name>Mg(2+)</name>
        <dbReference type="ChEBI" id="CHEBI:18420"/>
    </ligand>
</feature>
<dbReference type="GO" id="GO:0003887">
    <property type="term" value="F:DNA-directed DNA polymerase activity"/>
    <property type="evidence" value="ECO:0007669"/>
    <property type="project" value="UniProtKB-UniRule"/>
</dbReference>
<gene>
    <name evidence="15" type="primary">dinB</name>
    <name evidence="17" type="ORF">VIBNI_0047</name>
</gene>
<keyword evidence="5 15" id="KW-0808">Transferase</keyword>
<evidence type="ECO:0000256" key="12">
    <source>
        <dbReference type="ARBA" id="ARBA00023125"/>
    </source>
</evidence>
<dbReference type="GO" id="GO:0003684">
    <property type="term" value="F:damaged DNA binding"/>
    <property type="evidence" value="ECO:0007669"/>
    <property type="project" value="InterPro"/>
</dbReference>
<dbReference type="Pfam" id="PF11799">
    <property type="entry name" value="IMS_C"/>
    <property type="match status" value="1"/>
</dbReference>
<evidence type="ECO:0000256" key="13">
    <source>
        <dbReference type="ARBA" id="ARBA00023204"/>
    </source>
</evidence>
<dbReference type="EC" id="2.7.7.7" evidence="15"/>
<dbReference type="InterPro" id="IPR022880">
    <property type="entry name" value="DNApol_IV"/>
</dbReference>
<keyword evidence="10 15" id="KW-0460">Magnesium</keyword>
<comment type="similarity">
    <text evidence="2 15">Belongs to the DNA polymerase type-Y family.</text>
</comment>
<dbReference type="Gene3D" id="3.30.70.270">
    <property type="match status" value="1"/>
</dbReference>
<dbReference type="EMBL" id="FP893246">
    <property type="protein sequence ID" value="CBJ93093.1"/>
    <property type="molecule type" value="Genomic_DNA"/>
</dbReference>
<evidence type="ECO:0000256" key="14">
    <source>
        <dbReference type="ARBA" id="ARBA00049244"/>
    </source>
</evidence>
<evidence type="ECO:0000313" key="17">
    <source>
        <dbReference type="EMBL" id="CBJ93093.1"/>
    </source>
</evidence>
<dbReference type="GO" id="GO:0006261">
    <property type="term" value="P:DNA-templated DNA replication"/>
    <property type="evidence" value="ECO:0007669"/>
    <property type="project" value="UniProtKB-UniRule"/>
</dbReference>
<reference evidence="17" key="1">
    <citation type="submission" date="2010-02" db="EMBL/GenBank/DDBJ databases">
        <authorList>
            <person name="Genoscope - CEA"/>
        </authorList>
    </citation>
    <scope>NUCLEOTIDE SEQUENCE</scope>
    <source>
        <plasmid evidence="17">VIBNI_pA</plasmid>
    </source>
</reference>
<dbReference type="HAMAP" id="MF_01113">
    <property type="entry name" value="DNApol_IV"/>
    <property type="match status" value="1"/>
</dbReference>